<feature type="signal peptide" evidence="3">
    <location>
        <begin position="1"/>
        <end position="18"/>
    </location>
</feature>
<feature type="chain" id="PRO_5040387966" description="Osiris 16" evidence="3">
    <location>
        <begin position="19"/>
        <end position="249"/>
    </location>
</feature>
<dbReference type="PANTHER" id="PTHR21879:SF9">
    <property type="entry name" value="OSIRIS 16"/>
    <property type="match status" value="1"/>
</dbReference>
<proteinExistence type="predicted"/>
<dbReference type="AlphaFoldDB" id="A0A9P0D7A1"/>
<keyword evidence="3" id="KW-0732">Signal</keyword>
<keyword evidence="2" id="KW-1133">Transmembrane helix</keyword>
<dbReference type="OrthoDB" id="6627399at2759"/>
<reference evidence="4" key="1">
    <citation type="submission" date="2022-01" db="EMBL/GenBank/DDBJ databases">
        <authorList>
            <person name="King R."/>
        </authorList>
    </citation>
    <scope>NUCLEOTIDE SEQUENCE</scope>
</reference>
<evidence type="ECO:0000313" key="5">
    <source>
        <dbReference type="Proteomes" id="UP001153636"/>
    </source>
</evidence>
<evidence type="ECO:0000256" key="1">
    <source>
        <dbReference type="SAM" id="MobiDB-lite"/>
    </source>
</evidence>
<dbReference type="Proteomes" id="UP001153636">
    <property type="component" value="Chromosome 5"/>
</dbReference>
<evidence type="ECO:0008006" key="6">
    <source>
        <dbReference type="Google" id="ProtNLM"/>
    </source>
</evidence>
<evidence type="ECO:0000313" key="4">
    <source>
        <dbReference type="EMBL" id="CAH1111161.1"/>
    </source>
</evidence>
<dbReference type="Pfam" id="PF07898">
    <property type="entry name" value="DUF1676"/>
    <property type="match status" value="1"/>
</dbReference>
<protein>
    <recommendedName>
        <fullName evidence="6">Osiris 16</fullName>
    </recommendedName>
</protein>
<dbReference type="InterPro" id="IPR012464">
    <property type="entry name" value="DUF1676"/>
</dbReference>
<organism evidence="4 5">
    <name type="scientific">Psylliodes chrysocephalus</name>
    <dbReference type="NCBI Taxonomy" id="3402493"/>
    <lineage>
        <taxon>Eukaryota</taxon>
        <taxon>Metazoa</taxon>
        <taxon>Ecdysozoa</taxon>
        <taxon>Arthropoda</taxon>
        <taxon>Hexapoda</taxon>
        <taxon>Insecta</taxon>
        <taxon>Pterygota</taxon>
        <taxon>Neoptera</taxon>
        <taxon>Endopterygota</taxon>
        <taxon>Coleoptera</taxon>
        <taxon>Polyphaga</taxon>
        <taxon>Cucujiformia</taxon>
        <taxon>Chrysomeloidea</taxon>
        <taxon>Chrysomelidae</taxon>
        <taxon>Galerucinae</taxon>
        <taxon>Alticini</taxon>
        <taxon>Psylliodes</taxon>
    </lineage>
</organism>
<feature type="transmembrane region" description="Helical" evidence="2">
    <location>
        <begin position="158"/>
        <end position="189"/>
    </location>
</feature>
<name>A0A9P0D7A1_9CUCU</name>
<evidence type="ECO:0000256" key="2">
    <source>
        <dbReference type="SAM" id="Phobius"/>
    </source>
</evidence>
<gene>
    <name evidence="4" type="ORF">PSYICH_LOCUS11159</name>
</gene>
<keyword evidence="5" id="KW-1185">Reference proteome</keyword>
<sequence length="249" mass="26478">MFLARLFLCCLAITCAFSEEIQKNSDKSDFKTDCDNSYTATCLKLDIVSWVDALNEKGDISVLPGVSLVRENVSSNSNTAEIVAELGREFPNDPNARLDSFLMKKVQGFLGSHSLKLNFAAEQDNDNVEMARRKGGKKGGGGGMGMILAAGAMMKSTLLALGLGALAALAGKALMTALISLVLSAIIGLKSLTGGGEKTTYEVVSKPVYTHSSSHSSGHEDHHHGQSGWNGRSFDTPLPLGLRPEYKPA</sequence>
<dbReference type="GO" id="GO:0016020">
    <property type="term" value="C:membrane"/>
    <property type="evidence" value="ECO:0007669"/>
    <property type="project" value="TreeGrafter"/>
</dbReference>
<keyword evidence="2" id="KW-0472">Membrane</keyword>
<evidence type="ECO:0000256" key="3">
    <source>
        <dbReference type="SAM" id="SignalP"/>
    </source>
</evidence>
<dbReference type="EMBL" id="OV651817">
    <property type="protein sequence ID" value="CAH1111161.1"/>
    <property type="molecule type" value="Genomic_DNA"/>
</dbReference>
<feature type="region of interest" description="Disordered" evidence="1">
    <location>
        <begin position="210"/>
        <end position="236"/>
    </location>
</feature>
<keyword evidence="2" id="KW-0812">Transmembrane</keyword>
<accession>A0A9P0D7A1</accession>
<dbReference type="PANTHER" id="PTHR21879">
    <property type="entry name" value="FI03362P-RELATED-RELATED"/>
    <property type="match status" value="1"/>
</dbReference>